<dbReference type="FunCoup" id="F0ZCG7">
    <property type="interactions" value="26"/>
</dbReference>
<dbReference type="OMA" id="FIMATCF"/>
<feature type="transmembrane region" description="Helical" evidence="6">
    <location>
        <begin position="361"/>
        <end position="381"/>
    </location>
</feature>
<dbReference type="GO" id="GO:0016020">
    <property type="term" value="C:membrane"/>
    <property type="evidence" value="ECO:0000318"/>
    <property type="project" value="GO_Central"/>
</dbReference>
<dbReference type="InterPro" id="IPR024989">
    <property type="entry name" value="MFS_assoc_dom"/>
</dbReference>
<dbReference type="Gene3D" id="1.20.1250.20">
    <property type="entry name" value="MFS general substrate transporter like domains"/>
    <property type="match status" value="2"/>
</dbReference>
<feature type="transmembrane region" description="Helical" evidence="6">
    <location>
        <begin position="77"/>
        <end position="94"/>
    </location>
</feature>
<dbReference type="PANTHER" id="PTHR16172">
    <property type="entry name" value="MAJOR FACILITATOR SUPERFAMILY DOMAIN-CONTAINING PROTEIN 6-LIKE"/>
    <property type="match status" value="1"/>
</dbReference>
<feature type="transmembrane region" description="Helical" evidence="6">
    <location>
        <begin position="297"/>
        <end position="317"/>
    </location>
</feature>
<dbReference type="Pfam" id="PF12832">
    <property type="entry name" value="MFS_1_like"/>
    <property type="match status" value="1"/>
</dbReference>
<proteinExistence type="inferred from homology"/>
<feature type="domain" description="Major facilitator superfamily associated" evidence="7">
    <location>
        <begin position="12"/>
        <end position="458"/>
    </location>
</feature>
<feature type="transmembrane region" description="Helical" evidence="6">
    <location>
        <begin position="329"/>
        <end position="349"/>
    </location>
</feature>
<keyword evidence="5 6" id="KW-0472">Membrane</keyword>
<dbReference type="InterPro" id="IPR036259">
    <property type="entry name" value="MFS_trans_sf"/>
</dbReference>
<feature type="transmembrane region" description="Helical" evidence="6">
    <location>
        <begin position="165"/>
        <end position="182"/>
    </location>
</feature>
<evidence type="ECO:0000313" key="8">
    <source>
        <dbReference type="EMBL" id="EGC38341.1"/>
    </source>
</evidence>
<dbReference type="AlphaFoldDB" id="F0ZCG7"/>
<dbReference type="EMBL" id="GL870978">
    <property type="protein sequence ID" value="EGC38341.1"/>
    <property type="molecule type" value="Genomic_DNA"/>
</dbReference>
<evidence type="ECO:0000313" key="9">
    <source>
        <dbReference type="Proteomes" id="UP000001064"/>
    </source>
</evidence>
<evidence type="ECO:0000256" key="6">
    <source>
        <dbReference type="SAM" id="Phobius"/>
    </source>
</evidence>
<dbReference type="PANTHER" id="PTHR16172:SF24">
    <property type="entry name" value="MAJOR FACILITATOR SUPERFAMILY ASSOCIATED DOMAIN-CONTAINING PROTEIN"/>
    <property type="match status" value="1"/>
</dbReference>
<dbReference type="eggNOG" id="KOG3762">
    <property type="taxonomic scope" value="Eukaryota"/>
</dbReference>
<dbReference type="VEuPathDB" id="AmoebaDB:DICPUDRAFT_28834"/>
<name>F0ZCG7_DICPU</name>
<accession>F0ZCG7</accession>
<keyword evidence="4 6" id="KW-1133">Transmembrane helix</keyword>
<feature type="transmembrane region" description="Helical" evidence="6">
    <location>
        <begin position="16"/>
        <end position="36"/>
    </location>
</feature>
<evidence type="ECO:0000256" key="3">
    <source>
        <dbReference type="ARBA" id="ARBA00022692"/>
    </source>
</evidence>
<keyword evidence="3 6" id="KW-0812">Transmembrane</keyword>
<dbReference type="GeneID" id="10502265"/>
<feature type="transmembrane region" description="Helical" evidence="6">
    <location>
        <begin position="42"/>
        <end position="65"/>
    </location>
</feature>
<gene>
    <name evidence="8" type="ORF">DICPUDRAFT_28834</name>
</gene>
<evidence type="ECO:0000256" key="4">
    <source>
        <dbReference type="ARBA" id="ARBA00022989"/>
    </source>
</evidence>
<feature type="transmembrane region" description="Helical" evidence="6">
    <location>
        <begin position="426"/>
        <end position="447"/>
    </location>
</feature>
<comment type="subcellular location">
    <subcellularLocation>
        <location evidence="1">Membrane</location>
        <topology evidence="1">Multi-pass membrane protein</topology>
    </subcellularLocation>
</comment>
<dbReference type="OrthoDB" id="19737at2759"/>
<feature type="transmembrane region" description="Helical" evidence="6">
    <location>
        <begin position="141"/>
        <end position="159"/>
    </location>
</feature>
<feature type="transmembrane region" description="Helical" evidence="6">
    <location>
        <begin position="387"/>
        <end position="406"/>
    </location>
</feature>
<reference evidence="9" key="1">
    <citation type="journal article" date="2011" name="Genome Biol.">
        <title>Comparative genomics of the social amoebae Dictyostelium discoideum and Dictyostelium purpureum.</title>
        <authorList>
            <consortium name="US DOE Joint Genome Institute (JGI-PGF)"/>
            <person name="Sucgang R."/>
            <person name="Kuo A."/>
            <person name="Tian X."/>
            <person name="Salerno W."/>
            <person name="Parikh A."/>
            <person name="Feasley C.L."/>
            <person name="Dalin E."/>
            <person name="Tu H."/>
            <person name="Huang E."/>
            <person name="Barry K."/>
            <person name="Lindquist E."/>
            <person name="Shapiro H."/>
            <person name="Bruce D."/>
            <person name="Schmutz J."/>
            <person name="Salamov A."/>
            <person name="Fey P."/>
            <person name="Gaudet P."/>
            <person name="Anjard C."/>
            <person name="Babu M.M."/>
            <person name="Basu S."/>
            <person name="Bushmanova Y."/>
            <person name="van der Wel H."/>
            <person name="Katoh-Kurasawa M."/>
            <person name="Dinh C."/>
            <person name="Coutinho P.M."/>
            <person name="Saito T."/>
            <person name="Elias M."/>
            <person name="Schaap P."/>
            <person name="Kay R.R."/>
            <person name="Henrissat B."/>
            <person name="Eichinger L."/>
            <person name="Rivero F."/>
            <person name="Putnam N.H."/>
            <person name="West C.M."/>
            <person name="Loomis W.F."/>
            <person name="Chisholm R.L."/>
            <person name="Shaulsky G."/>
            <person name="Strassmann J.E."/>
            <person name="Queller D.C."/>
            <person name="Kuspa A."/>
            <person name="Grigoriev I.V."/>
        </authorList>
    </citation>
    <scope>NUCLEOTIDE SEQUENCE [LARGE SCALE GENOMIC DNA]</scope>
    <source>
        <strain evidence="9">QSDP1</strain>
    </source>
</reference>
<evidence type="ECO:0000259" key="7">
    <source>
        <dbReference type="Pfam" id="PF12832"/>
    </source>
</evidence>
<evidence type="ECO:0000256" key="1">
    <source>
        <dbReference type="ARBA" id="ARBA00004141"/>
    </source>
</evidence>
<feature type="transmembrane region" description="Helical" evidence="6">
    <location>
        <begin position="453"/>
        <end position="472"/>
    </location>
</feature>
<evidence type="ECO:0000256" key="5">
    <source>
        <dbReference type="ARBA" id="ARBA00023136"/>
    </source>
</evidence>
<keyword evidence="9" id="KW-1185">Reference proteome</keyword>
<dbReference type="RefSeq" id="XP_003285098.1">
    <property type="nucleotide sequence ID" value="XM_003285050.1"/>
</dbReference>
<dbReference type="InParanoid" id="F0ZCG7"/>
<dbReference type="CDD" id="cd17335">
    <property type="entry name" value="MFS_MFSD6"/>
    <property type="match status" value="1"/>
</dbReference>
<dbReference type="SUPFAM" id="SSF103473">
    <property type="entry name" value="MFS general substrate transporter"/>
    <property type="match status" value="1"/>
</dbReference>
<dbReference type="Proteomes" id="UP000001064">
    <property type="component" value="Unassembled WGS sequence"/>
</dbReference>
<organism evidence="8 9">
    <name type="scientific">Dictyostelium purpureum</name>
    <name type="common">Slime mold</name>
    <dbReference type="NCBI Taxonomy" id="5786"/>
    <lineage>
        <taxon>Eukaryota</taxon>
        <taxon>Amoebozoa</taxon>
        <taxon>Evosea</taxon>
        <taxon>Eumycetozoa</taxon>
        <taxon>Dictyostelia</taxon>
        <taxon>Dictyosteliales</taxon>
        <taxon>Dictyosteliaceae</taxon>
        <taxon>Dictyostelium</taxon>
    </lineage>
</organism>
<feature type="transmembrane region" description="Helical" evidence="6">
    <location>
        <begin position="100"/>
        <end position="121"/>
    </location>
</feature>
<sequence>MGETIENFKKFTNFKIIYFLGFASLSCFQPFISIYLHSFETITPSIIGIITCLIPFLSFIAAPLWTGLADKYNSHRLVLILNCSLTIIALVLLIPTDGNLFGIFLLVGLYSLSSAPIFPIVDSFVLKQMGEDSKYYGMQRLFGAISYGIVAFVTGILIHHSLNSIFISYAFWMVLFIAYYIYNQTTMGSKLKKSGASLTNFRKLLEEEETVKESTADGSNSEDIVLEQVSENSSVNSSPSITPKSYDDDMKNNLLDKEDSSENITSIQIQEETNTLEERLTTKQVIVNLLKDAHMMIFLFAVMICGMTANIIGNYLFLFLHDVKHASSLLLGSTMPFTVVMELPFFFFGKQLLTIVGVNKMIIIGHVCFITRLCLYNILAIESISPWFVLPIEILHGIAFATIWGAGVELSNQMAPKGYETTYQGIFSGIYCGLGAGLGSIIGGFLYEHKSPMYLFRFTAIATTFSLIIFTLNQLYFSKKKKEINNCK</sequence>
<protein>
    <recommendedName>
        <fullName evidence="7">Major facilitator superfamily associated domain-containing protein</fullName>
    </recommendedName>
</protein>
<dbReference type="InterPro" id="IPR051717">
    <property type="entry name" value="MFS_MFSD6"/>
</dbReference>
<comment type="similarity">
    <text evidence="2">Belongs to the major facilitator superfamily. MFSD6 family.</text>
</comment>
<dbReference type="KEGG" id="dpp:DICPUDRAFT_28834"/>
<evidence type="ECO:0000256" key="2">
    <source>
        <dbReference type="ARBA" id="ARBA00005241"/>
    </source>
</evidence>